<feature type="transmembrane region" description="Helical" evidence="1">
    <location>
        <begin position="205"/>
        <end position="224"/>
    </location>
</feature>
<reference evidence="3 4" key="1">
    <citation type="submission" date="2023-08" db="EMBL/GenBank/DDBJ databases">
        <authorList>
            <person name="Roldan D.M."/>
            <person name="Menes R.J."/>
        </authorList>
    </citation>
    <scope>NUCLEOTIDE SEQUENCE [LARGE SCALE GENOMIC DNA]</scope>
    <source>
        <strain evidence="3 4">CCM 2812</strain>
    </source>
</reference>
<evidence type="ECO:0000313" key="4">
    <source>
        <dbReference type="Proteomes" id="UP001235760"/>
    </source>
</evidence>
<keyword evidence="4" id="KW-1185">Reference proteome</keyword>
<feature type="transmembrane region" description="Helical" evidence="1">
    <location>
        <begin position="105"/>
        <end position="125"/>
    </location>
</feature>
<feature type="domain" description="Inositolphosphotransferase Aur1/Ipt1" evidence="2">
    <location>
        <begin position="80"/>
        <end position="219"/>
    </location>
</feature>
<organism evidence="3 4">
    <name type="scientific">Leptothrix discophora</name>
    <dbReference type="NCBI Taxonomy" id="89"/>
    <lineage>
        <taxon>Bacteria</taxon>
        <taxon>Pseudomonadati</taxon>
        <taxon>Pseudomonadota</taxon>
        <taxon>Betaproteobacteria</taxon>
        <taxon>Burkholderiales</taxon>
        <taxon>Sphaerotilaceae</taxon>
        <taxon>Leptothrix</taxon>
    </lineage>
</organism>
<feature type="transmembrane region" description="Helical" evidence="1">
    <location>
        <begin position="182"/>
        <end position="199"/>
    </location>
</feature>
<keyword evidence="1" id="KW-1133">Transmembrane helix</keyword>
<dbReference type="EMBL" id="JAUZEE010000017">
    <property type="protein sequence ID" value="MDP4302897.1"/>
    <property type="molecule type" value="Genomic_DNA"/>
</dbReference>
<dbReference type="Pfam" id="PF14378">
    <property type="entry name" value="PAP2_3"/>
    <property type="match status" value="1"/>
</dbReference>
<feature type="transmembrane region" description="Helical" evidence="1">
    <location>
        <begin position="74"/>
        <end position="93"/>
    </location>
</feature>
<protein>
    <submittedName>
        <fullName evidence="3">Phosphatase PAP2 family protein</fullName>
    </submittedName>
</protein>
<gene>
    <name evidence="3" type="ORF">Q8X39_19850</name>
</gene>
<evidence type="ECO:0000256" key="1">
    <source>
        <dbReference type="SAM" id="Phobius"/>
    </source>
</evidence>
<accession>A0ABT9G984</accession>
<evidence type="ECO:0000313" key="3">
    <source>
        <dbReference type="EMBL" id="MDP4302897.1"/>
    </source>
</evidence>
<dbReference type="RefSeq" id="WP_305751436.1">
    <property type="nucleotide sequence ID" value="NZ_JAUZEE010000017.1"/>
</dbReference>
<keyword evidence="1" id="KW-0812">Transmembrane</keyword>
<feature type="transmembrane region" description="Helical" evidence="1">
    <location>
        <begin position="150"/>
        <end position="170"/>
    </location>
</feature>
<sequence length="238" mass="26121">MRAASDPTALTPNAVPAGDGFYPALWRCWRRHLWVKVFGISGFMWLFFIGYFHLLRHPAYPVTVMPLTWLDQAIPLQPGWLAAYVSLWVYVGIAPGLFLTLRRLVSYGLWVGAMCLTGLACFYFWPNAVPPHGIDVSGHAGFALLQGVDAAGNACPSLHVASAAWSALWLRRQLTVLGSPRRWHVVNIVWFLAITYSTLATKQHVALDALAGMLLGGLFALAALRWGPRAEGGPQGAR</sequence>
<name>A0ABT9G984_LEPDI</name>
<proteinExistence type="predicted"/>
<keyword evidence="1" id="KW-0472">Membrane</keyword>
<comment type="caution">
    <text evidence="3">The sequence shown here is derived from an EMBL/GenBank/DDBJ whole genome shotgun (WGS) entry which is preliminary data.</text>
</comment>
<evidence type="ECO:0000259" key="2">
    <source>
        <dbReference type="Pfam" id="PF14378"/>
    </source>
</evidence>
<dbReference type="Proteomes" id="UP001235760">
    <property type="component" value="Unassembled WGS sequence"/>
</dbReference>
<dbReference type="InterPro" id="IPR026841">
    <property type="entry name" value="Aur1/Ipt1"/>
</dbReference>
<feature type="transmembrane region" description="Helical" evidence="1">
    <location>
        <begin position="33"/>
        <end position="54"/>
    </location>
</feature>